<evidence type="ECO:0000256" key="16">
    <source>
        <dbReference type="PIRNR" id="PIRNR000882"/>
    </source>
</evidence>
<dbReference type="InterPro" id="IPR007281">
    <property type="entry name" value="Mre11_DNA-bd"/>
</dbReference>
<keyword evidence="8 16" id="KW-0255">Endonuclease</keyword>
<organism evidence="21">
    <name type="scientific">Culicoides sonorensis</name>
    <name type="common">Biting midge</name>
    <dbReference type="NCBI Taxonomy" id="179676"/>
    <lineage>
        <taxon>Eukaryota</taxon>
        <taxon>Metazoa</taxon>
        <taxon>Ecdysozoa</taxon>
        <taxon>Arthropoda</taxon>
        <taxon>Hexapoda</taxon>
        <taxon>Insecta</taxon>
        <taxon>Pterygota</taxon>
        <taxon>Neoptera</taxon>
        <taxon>Endopterygota</taxon>
        <taxon>Diptera</taxon>
        <taxon>Nematocera</taxon>
        <taxon>Chironomoidea</taxon>
        <taxon>Ceratopogonidae</taxon>
        <taxon>Ceratopogoninae</taxon>
        <taxon>Culicoides</taxon>
        <taxon>Monoculicoides</taxon>
    </lineage>
</organism>
<reference evidence="21" key="1">
    <citation type="submission" date="2018-07" db="EMBL/GenBank/DDBJ databases">
        <authorList>
            <person name="Quirk P.G."/>
            <person name="Krulwich T.A."/>
        </authorList>
    </citation>
    <scope>NUCLEOTIDE SEQUENCE</scope>
</reference>
<dbReference type="GO" id="GO:0006303">
    <property type="term" value="P:double-strand break repair via nonhomologous end joining"/>
    <property type="evidence" value="ECO:0007669"/>
    <property type="project" value="TreeGrafter"/>
</dbReference>
<evidence type="ECO:0000259" key="20">
    <source>
        <dbReference type="SMART" id="SM01347"/>
    </source>
</evidence>
<evidence type="ECO:0000256" key="18">
    <source>
        <dbReference type="RuleBase" id="RU003447"/>
    </source>
</evidence>
<comment type="similarity">
    <text evidence="4 16 18">Belongs to the MRE11/RAD32 family.</text>
</comment>
<dbReference type="PANTHER" id="PTHR10139:SF1">
    <property type="entry name" value="DOUBLE-STRAND BREAK REPAIR PROTEIN MRE11"/>
    <property type="match status" value="1"/>
</dbReference>
<comment type="function">
    <text evidence="16">Core component of the MRN complex, which plays a central role in double-strand break (DSB) repair, DNA recombination, maintenance of telomere integrity and meiosis. The MRN complex is involved in the repair of DNA double-strand breaks (DSBs) via homologous recombination (HR), an error-free mechanism which primarily occurs during S and G2 phases. The complex (1) mediates the end resection of damaged DNA, which generates proper single-stranded DNA, a key initial steps in HR, and is (2) required for the recruitment of other repair factors and efficient activation of ATM and ATR upon DNA damage. Within the MRN complex, MRE11 possesses both single-strand endonuclease activity and double-strand-specific 3'-5' exonuclease activity. MRE11 first endonucleolytically cleaves the 5' strand at DNA DSB ends to prevent non-homologous end joining (NHEJ) and licence HR. It then generates a single-stranded DNA gap via 3' to 5' exonucleolytic degradation, which is required for single-strand invasion and recombination.</text>
</comment>
<evidence type="ECO:0000256" key="9">
    <source>
        <dbReference type="ARBA" id="ARBA00022763"/>
    </source>
</evidence>
<feature type="domain" description="Mre11 DNA-binding" evidence="20">
    <location>
        <begin position="310"/>
        <end position="483"/>
    </location>
</feature>
<sequence length="624" mass="70192">MVLSQPEINTNESNATSTGSSVNPDDVISILLASDIHLGHKEDDKERGEDSYNAFEELLQIAVAKNVDFILLGGDLFDKANPSSYCFNRCMALLRTYCMGGEKPIMVEFLSDQSVNFAESLNKTVNYEDPNLNISIPVFSIHGNHDDPSGFNNTSAMDLLSTAGLINYFGKLTNLKELKVDPVMLQKGETKLAIFGLSFIPDNRLTRLFDDKKVTLSVPPNHETEWFNIFVLHQNRANRGVKNYLAEESLPDLIDFIVWGHEHDCRIEPEQNFKKRFYVSQPGSTVATSLAEGEAGIKKVAILQICQKNFKIEPIPLKSVRPFVFDTLNMAKIVNDEEFLRGKLPIEEKVQNLAREKIKEMLKEAEKLRTGHPKQPIYPLIRLRIDVTDSDQMFQSIRFGQPYSKIVANHNDMITFKRSLRRKIKDDGTSVDADVLEEAYIAQDGSKSTKVDDVVRQYFEEVDESKKLKLFSMDSMAEMTRLITVGTSKTQAIWDFYEKKALEYTKDCMSEDFEQKLAEFRANDAKTFKEMIDCLDMIKGEVVMDIDNNDDDDDDGSPSVQTTSKAAKTTPVLKPPPPARGRGSRGGRGRGTSRNVTALNISTTSKARAAPKNNTIILDSDESD</sequence>
<keyword evidence="13 16" id="KW-0464">Manganese</keyword>
<dbReference type="GO" id="GO:0097552">
    <property type="term" value="P:mitochondrial double-strand break repair via homologous recombination"/>
    <property type="evidence" value="ECO:0007669"/>
    <property type="project" value="TreeGrafter"/>
</dbReference>
<evidence type="ECO:0000256" key="6">
    <source>
        <dbReference type="ARBA" id="ARBA00022722"/>
    </source>
</evidence>
<comment type="subcellular location">
    <subcellularLocation>
        <location evidence="3">Chromosome</location>
    </subcellularLocation>
    <subcellularLocation>
        <location evidence="2 16">Nucleus</location>
    </subcellularLocation>
</comment>
<evidence type="ECO:0000256" key="2">
    <source>
        <dbReference type="ARBA" id="ARBA00004123"/>
    </source>
</evidence>
<dbReference type="PANTHER" id="PTHR10139">
    <property type="entry name" value="DOUBLE-STRAND BREAK REPAIR PROTEIN MRE11"/>
    <property type="match status" value="1"/>
</dbReference>
<dbReference type="OMA" id="QNHTGHT"/>
<dbReference type="GO" id="GO:0042138">
    <property type="term" value="P:meiotic DNA double-strand break formation"/>
    <property type="evidence" value="ECO:0007669"/>
    <property type="project" value="TreeGrafter"/>
</dbReference>
<evidence type="ECO:0000256" key="15">
    <source>
        <dbReference type="ARBA" id="ARBA00023254"/>
    </source>
</evidence>
<feature type="region of interest" description="Disordered" evidence="19">
    <location>
        <begin position="546"/>
        <end position="624"/>
    </location>
</feature>
<dbReference type="EMBL" id="UFQT01000144">
    <property type="protein sequence ID" value="SSX20836.1"/>
    <property type="molecule type" value="Genomic_DNA"/>
</dbReference>
<dbReference type="Gene3D" id="3.60.21.10">
    <property type="match status" value="1"/>
</dbReference>
<dbReference type="GO" id="GO:0000724">
    <property type="term" value="P:double-strand break repair via homologous recombination"/>
    <property type="evidence" value="ECO:0007669"/>
    <property type="project" value="TreeGrafter"/>
</dbReference>
<dbReference type="Pfam" id="PF00149">
    <property type="entry name" value="Metallophos"/>
    <property type="match status" value="1"/>
</dbReference>
<dbReference type="InterPro" id="IPR029052">
    <property type="entry name" value="Metallo-depent_PP-like"/>
</dbReference>
<keyword evidence="14 16" id="KW-0539">Nucleus</keyword>
<comment type="cofactor">
    <cofactor evidence="1 16">
        <name>Mn(2+)</name>
        <dbReference type="ChEBI" id="CHEBI:29035"/>
    </cofactor>
</comment>
<dbReference type="GO" id="GO:0000014">
    <property type="term" value="F:single-stranded DNA endodeoxyribonuclease activity"/>
    <property type="evidence" value="ECO:0007669"/>
    <property type="project" value="TreeGrafter"/>
</dbReference>
<dbReference type="SUPFAM" id="SSF56300">
    <property type="entry name" value="Metallo-dependent phosphatases"/>
    <property type="match status" value="1"/>
</dbReference>
<dbReference type="GO" id="GO:0031573">
    <property type="term" value="P:mitotic intra-S DNA damage checkpoint signaling"/>
    <property type="evidence" value="ECO:0007669"/>
    <property type="project" value="TreeGrafter"/>
</dbReference>
<dbReference type="Pfam" id="PF04152">
    <property type="entry name" value="Mre11_DNA_bind"/>
    <property type="match status" value="1"/>
</dbReference>
<dbReference type="InterPro" id="IPR004843">
    <property type="entry name" value="Calcineurin-like_PHP"/>
</dbReference>
<dbReference type="GO" id="GO:0035861">
    <property type="term" value="C:site of double-strand break"/>
    <property type="evidence" value="ECO:0007669"/>
    <property type="project" value="TreeGrafter"/>
</dbReference>
<feature type="compositionally biased region" description="Acidic residues" evidence="19">
    <location>
        <begin position="547"/>
        <end position="556"/>
    </location>
</feature>
<dbReference type="CDD" id="cd00840">
    <property type="entry name" value="MPP_Mre11_N"/>
    <property type="match status" value="1"/>
</dbReference>
<dbReference type="GO" id="GO:0030870">
    <property type="term" value="C:Mre11 complex"/>
    <property type="evidence" value="ECO:0007669"/>
    <property type="project" value="UniProtKB-UniRule"/>
</dbReference>
<evidence type="ECO:0000256" key="1">
    <source>
        <dbReference type="ARBA" id="ARBA00001936"/>
    </source>
</evidence>
<accession>A0A336LS54</accession>
<gene>
    <name evidence="21" type="primary">CSON002668</name>
</gene>
<proteinExistence type="inferred from homology"/>
<evidence type="ECO:0000256" key="17">
    <source>
        <dbReference type="PIRSR" id="PIRSR000882-1"/>
    </source>
</evidence>
<evidence type="ECO:0000313" key="21">
    <source>
        <dbReference type="EMBL" id="SSX20836.1"/>
    </source>
</evidence>
<dbReference type="GO" id="GO:0007095">
    <property type="term" value="P:mitotic G2 DNA damage checkpoint signaling"/>
    <property type="evidence" value="ECO:0007669"/>
    <property type="project" value="TreeGrafter"/>
</dbReference>
<dbReference type="AlphaFoldDB" id="A0A336LS54"/>
<keyword evidence="10 16" id="KW-0378">Hydrolase</keyword>
<dbReference type="InterPro" id="IPR003701">
    <property type="entry name" value="Mre11"/>
</dbReference>
<evidence type="ECO:0000256" key="10">
    <source>
        <dbReference type="ARBA" id="ARBA00022801"/>
    </source>
</evidence>
<feature type="compositionally biased region" description="Polar residues" evidence="19">
    <location>
        <begin position="558"/>
        <end position="567"/>
    </location>
</feature>
<evidence type="ECO:0000256" key="13">
    <source>
        <dbReference type="ARBA" id="ARBA00023211"/>
    </source>
</evidence>
<keyword evidence="7" id="KW-0479">Metal-binding</keyword>
<keyword evidence="11 16" id="KW-0269">Exonuclease</keyword>
<evidence type="ECO:0000256" key="14">
    <source>
        <dbReference type="ARBA" id="ARBA00023242"/>
    </source>
</evidence>
<dbReference type="Gene3D" id="3.30.110.110">
    <property type="entry name" value="Mre11, capping domain"/>
    <property type="match status" value="1"/>
</dbReference>
<dbReference type="VEuPathDB" id="VectorBase:CSON002668"/>
<dbReference type="PIRSF" id="PIRSF000882">
    <property type="entry name" value="DSB_repair_MRE11"/>
    <property type="match status" value="1"/>
</dbReference>
<evidence type="ECO:0000256" key="19">
    <source>
        <dbReference type="SAM" id="MobiDB-lite"/>
    </source>
</evidence>
<evidence type="ECO:0000256" key="3">
    <source>
        <dbReference type="ARBA" id="ARBA00004286"/>
    </source>
</evidence>
<evidence type="ECO:0000256" key="8">
    <source>
        <dbReference type="ARBA" id="ARBA00022759"/>
    </source>
</evidence>
<evidence type="ECO:0000256" key="11">
    <source>
        <dbReference type="ARBA" id="ARBA00022839"/>
    </source>
</evidence>
<feature type="active site" description="Proton donor" evidence="17">
    <location>
        <position position="145"/>
    </location>
</feature>
<dbReference type="FunFam" id="3.60.21.10:FF:000011">
    <property type="entry name" value="Double-strand break repair protein"/>
    <property type="match status" value="1"/>
</dbReference>
<dbReference type="GO" id="GO:0030145">
    <property type="term" value="F:manganese ion binding"/>
    <property type="evidence" value="ECO:0007669"/>
    <property type="project" value="UniProtKB-UniRule"/>
</dbReference>
<dbReference type="GO" id="GO:0000723">
    <property type="term" value="P:telomere maintenance"/>
    <property type="evidence" value="ECO:0007669"/>
    <property type="project" value="TreeGrafter"/>
</dbReference>
<dbReference type="InterPro" id="IPR041796">
    <property type="entry name" value="Mre11_N"/>
</dbReference>
<evidence type="ECO:0000256" key="7">
    <source>
        <dbReference type="ARBA" id="ARBA00022723"/>
    </source>
</evidence>
<dbReference type="SMART" id="SM01347">
    <property type="entry name" value="Mre11_DNA_bind"/>
    <property type="match status" value="1"/>
</dbReference>
<evidence type="ECO:0000256" key="4">
    <source>
        <dbReference type="ARBA" id="ARBA00009028"/>
    </source>
</evidence>
<feature type="region of interest" description="Disordered" evidence="19">
    <location>
        <begin position="1"/>
        <end position="22"/>
    </location>
</feature>
<dbReference type="InterPro" id="IPR038487">
    <property type="entry name" value="Mre11_capping_dom"/>
</dbReference>
<keyword evidence="12 16" id="KW-0234">DNA repair</keyword>
<evidence type="ECO:0000256" key="5">
    <source>
        <dbReference type="ARBA" id="ARBA00022454"/>
    </source>
</evidence>
<evidence type="ECO:0000256" key="12">
    <source>
        <dbReference type="ARBA" id="ARBA00023204"/>
    </source>
</evidence>
<keyword evidence="6 16" id="KW-0540">Nuclease</keyword>
<feature type="compositionally biased region" description="Polar residues" evidence="19">
    <location>
        <begin position="595"/>
        <end position="617"/>
    </location>
</feature>
<dbReference type="NCBIfam" id="TIGR00583">
    <property type="entry name" value="mre11"/>
    <property type="match status" value="1"/>
</dbReference>
<keyword evidence="9 16" id="KW-0227">DNA damage</keyword>
<keyword evidence="5" id="KW-0158">Chromosome</keyword>
<dbReference type="GO" id="GO:0008296">
    <property type="term" value="F:3'-5'-DNA exonuclease activity"/>
    <property type="evidence" value="ECO:0007669"/>
    <property type="project" value="InterPro"/>
</dbReference>
<keyword evidence="15 16" id="KW-0469">Meiosis</keyword>
<protein>
    <recommendedName>
        <fullName evidence="16">Double-strand break repair protein</fullName>
    </recommendedName>
</protein>
<name>A0A336LS54_CULSO</name>